<sequence>MSSQDSVYKKMWEDVGDDAGKGYLEIKFRPTYRIGLTNYLREQEIYQQLKPEKSDKVLDVGCASGRQVFQIAPYVHEVRGVDIAQSFINQANCHKEERGVKNTEFRVAVIESLPYPNSYFNKVICGEVLEHVFDEDIALNELLRILAPNGSLIITVPNLNADGTLWGRFLRLIKLRIFRPMTEFSHKNLRKHGDSHVREFTTRTMKEWLKSRGLLIQTIKTVSWIDGPYFDFLLKVPLHITIWRNFIIWFEERLAKTGLPFGRHMILKVSKKDYPCPNSN</sequence>
<dbReference type="AlphaFoldDB" id="A0A1G2U1P1"/>
<dbReference type="Proteomes" id="UP000176800">
    <property type="component" value="Unassembled WGS sequence"/>
</dbReference>
<reference evidence="2 3" key="1">
    <citation type="journal article" date="2016" name="Nat. Commun.">
        <title>Thousands of microbial genomes shed light on interconnected biogeochemical processes in an aquifer system.</title>
        <authorList>
            <person name="Anantharaman K."/>
            <person name="Brown C.T."/>
            <person name="Hug L.A."/>
            <person name="Sharon I."/>
            <person name="Castelle C.J."/>
            <person name="Probst A.J."/>
            <person name="Thomas B.C."/>
            <person name="Singh A."/>
            <person name="Wilkins M.J."/>
            <person name="Karaoz U."/>
            <person name="Brodie E.L."/>
            <person name="Williams K.H."/>
            <person name="Hubbard S.S."/>
            <person name="Banfield J.F."/>
        </authorList>
    </citation>
    <scope>NUCLEOTIDE SEQUENCE [LARGE SCALE GENOMIC DNA]</scope>
</reference>
<accession>A0A1G2U1P1</accession>
<dbReference type="Gene3D" id="3.40.50.150">
    <property type="entry name" value="Vaccinia Virus protein VP39"/>
    <property type="match status" value="1"/>
</dbReference>
<dbReference type="EMBL" id="MHWE01000018">
    <property type="protein sequence ID" value="OHB03438.1"/>
    <property type="molecule type" value="Genomic_DNA"/>
</dbReference>
<organism evidence="2 3">
    <name type="scientific">Candidatus Zambryskibacteria bacterium RIFCSPLOWO2_01_FULL_45_21</name>
    <dbReference type="NCBI Taxonomy" id="1802761"/>
    <lineage>
        <taxon>Bacteria</taxon>
        <taxon>Candidatus Zambryskiibacteriota</taxon>
    </lineage>
</organism>
<dbReference type="SUPFAM" id="SSF53335">
    <property type="entry name" value="S-adenosyl-L-methionine-dependent methyltransferases"/>
    <property type="match status" value="1"/>
</dbReference>
<dbReference type="CDD" id="cd02440">
    <property type="entry name" value="AdoMet_MTases"/>
    <property type="match status" value="1"/>
</dbReference>
<gene>
    <name evidence="2" type="ORF">A3B14_02825</name>
</gene>
<protein>
    <recommendedName>
        <fullName evidence="1">Methyltransferase domain-containing protein</fullName>
    </recommendedName>
</protein>
<evidence type="ECO:0000313" key="2">
    <source>
        <dbReference type="EMBL" id="OHB03438.1"/>
    </source>
</evidence>
<evidence type="ECO:0000313" key="3">
    <source>
        <dbReference type="Proteomes" id="UP000176800"/>
    </source>
</evidence>
<evidence type="ECO:0000259" key="1">
    <source>
        <dbReference type="Pfam" id="PF13847"/>
    </source>
</evidence>
<dbReference type="PANTHER" id="PTHR43861">
    <property type="entry name" value="TRANS-ACONITATE 2-METHYLTRANSFERASE-RELATED"/>
    <property type="match status" value="1"/>
</dbReference>
<dbReference type="InterPro" id="IPR029063">
    <property type="entry name" value="SAM-dependent_MTases_sf"/>
</dbReference>
<comment type="caution">
    <text evidence="2">The sequence shown here is derived from an EMBL/GenBank/DDBJ whole genome shotgun (WGS) entry which is preliminary data.</text>
</comment>
<dbReference type="InterPro" id="IPR025714">
    <property type="entry name" value="Methyltranfer_dom"/>
</dbReference>
<name>A0A1G2U1P1_9BACT</name>
<feature type="domain" description="Methyltransferase" evidence="1">
    <location>
        <begin position="52"/>
        <end position="158"/>
    </location>
</feature>
<dbReference type="Pfam" id="PF13847">
    <property type="entry name" value="Methyltransf_31"/>
    <property type="match status" value="1"/>
</dbReference>
<proteinExistence type="predicted"/>